<evidence type="ECO:0000256" key="2">
    <source>
        <dbReference type="SAM" id="MobiDB-lite"/>
    </source>
</evidence>
<feature type="compositionally biased region" description="Basic and acidic residues" evidence="2">
    <location>
        <begin position="893"/>
        <end position="904"/>
    </location>
</feature>
<dbReference type="PANTHER" id="PTHR35796">
    <property type="entry name" value="HYPOTHETICAL CYTOSOLIC PROTEIN"/>
    <property type="match status" value="1"/>
</dbReference>
<feature type="region of interest" description="Disordered" evidence="2">
    <location>
        <begin position="938"/>
        <end position="968"/>
    </location>
</feature>
<feature type="region of interest" description="Disordered" evidence="2">
    <location>
        <begin position="118"/>
        <end position="141"/>
    </location>
</feature>
<keyword evidence="1" id="KW-0175">Coiled coil</keyword>
<feature type="compositionally biased region" description="Polar residues" evidence="2">
    <location>
        <begin position="1323"/>
        <end position="1333"/>
    </location>
</feature>
<evidence type="ECO:0000256" key="1">
    <source>
        <dbReference type="SAM" id="Coils"/>
    </source>
</evidence>
<feature type="region of interest" description="Disordered" evidence="2">
    <location>
        <begin position="1"/>
        <end position="29"/>
    </location>
</feature>
<feature type="coiled-coil region" evidence="1">
    <location>
        <begin position="568"/>
        <end position="602"/>
    </location>
</feature>
<keyword evidence="4" id="KW-1185">Reference proteome</keyword>
<protein>
    <submittedName>
        <fullName evidence="3">Uncharacterized protein</fullName>
    </submittedName>
</protein>
<feature type="region of interest" description="Disordered" evidence="2">
    <location>
        <begin position="1784"/>
        <end position="1804"/>
    </location>
</feature>
<proteinExistence type="predicted"/>
<feature type="region of interest" description="Disordered" evidence="2">
    <location>
        <begin position="1731"/>
        <end position="1760"/>
    </location>
</feature>
<feature type="region of interest" description="Disordered" evidence="2">
    <location>
        <begin position="1364"/>
        <end position="1388"/>
    </location>
</feature>
<feature type="coiled-coil region" evidence="1">
    <location>
        <begin position="185"/>
        <end position="214"/>
    </location>
</feature>
<feature type="compositionally biased region" description="Polar residues" evidence="2">
    <location>
        <begin position="1733"/>
        <end position="1753"/>
    </location>
</feature>
<feature type="region of interest" description="Disordered" evidence="2">
    <location>
        <begin position="71"/>
        <end position="94"/>
    </location>
</feature>
<name>A0AAV2YMD8_9STRA</name>
<accession>A0AAV2YMD8</accession>
<feature type="region of interest" description="Disordered" evidence="2">
    <location>
        <begin position="514"/>
        <end position="541"/>
    </location>
</feature>
<feature type="compositionally biased region" description="Polar residues" evidence="2">
    <location>
        <begin position="10"/>
        <end position="21"/>
    </location>
</feature>
<sequence>MRVHQGIPFRTTSQETTMEQQPTSGPPLSLMPSLLDDLDDEFMRDAIADGCLDPLHLDLPLQDPWELPATASTTATRSDGRKKPAVNSTRKRQKDELEYLRQKVHELEQELAVLRRRARLDDEPTARGTARSPCSPTTAASSPQVIDIVDYSSHLLLQPTASSIVRQPEDAGIDESADGVSLWERVALRQKVAKQQAEMQNAKLREMLEAQLKVARSLEKILRKRPGCLSSMEPFGGLSSPQFVDDEDAHIFKTLLDHADQVYAELDSVFTQNGLDRSTCEINETRVLVDQVSNRLYMELVNCKLLPFDREATIQAIWRCLSCGNLQLLNGYYQNVDSTDDTISGKSVAMLRLGRAEALVHVRFALRKYVEPDRVVLAWEMASESEGSLDLLRGMQLKEKGWVVMKSLPPKTEQGRSTESTLIQICVRMIPGVAHVPLQQRQQIGALTDLMLGTCHQNISSLHQTIENILLEDMLARSRRGSNTTGKSTRQKQKEEMAYLRECVKELEAELRALRGASSGGSSRTTSPSDSPSVDEDDSADDTACNQLAKYVSTHETTSPKDLWQTVATHQMEEKQKSEAENARLREMLEEQIRIAKSLEKIFRKRPSTARVRRSEYSANGMYAELTQNLDWRVDHLERVFDLNGLSKLKCNFKYAQARSDDERCVYVEYVDSKIFPFSLSDTQEAIWKCLSLKRLTLPTGLYACAESVDDLTMGQFICKLRRRKTYADVDAKFVCKRFVNEHRVILVWESLTDPEESVYYNSGGVQLREKGWTLVESVDDNGDSKTIVQTAVRFIPEIEISNAQDKYKVGVLSDLMVSAYRENMDGLHRAIENELMASLIGGDLLASSLLDIPMAQVEATLSSDSFGLVPMTATAGDAVMERAPSPVNMEVSAKEKETKDSRRGSKLPGKTTLQRQKEEIAYLRECVKELEAELRSLRGANSDEDTAGSSPSDSPSTEEDDSADDRASAQLAKYVATHVKTTPKDLWETIASHQMEEKQKAEAENARLREMLEEQIRVAKSLEKIFRKRPSAATIQAYDTGIKRARQSQDDPANIYDELVQNLDVRLLHLDRVFQLRGLSKMNDDFMYAQARTDDERCVYVEYLNSKSFPFSVSDTQQAIWKCLSMKRLALSNGHYACVEAVDDLIMGQFLCRLRRRKTYTDVDSKFVCKRFVEEHRTVLVWESIADSEGSIYYNTDGVRLREKGWTLVKSIDDQGGDSKTIVQSVVRFIPEIEMSSAQDKSKVGVLSDLMVSSHRENMAVMHRAVVNELMTRLIESEASMTAAATDSSALAPEAGTGDLVVRIRLPAATATRPRAKTDTTSCPSSSIATARSTHRRQKEEMTYLRERVKELEAELRVLRAANNGEDRTAMSPLDSPSVEDDGSPDENASAQLAKYVATHVKTTPTDLWEMVATHQMEEKQKAEAENTRLRAMLEEQIRIAKSLEKIFRKRPSTASLFMCQTIEAYDTGLKRARQYKDDPSAIYDELVQNLDARLHHLERVFDLNGLSKMKFDFMYAQARSDDERCVYVEYLDSKTVPFSRNDTQHAIWKCLSMERLALPNGHYAVSLILLAGGASRASFYQFLLDYSAPTPLRRRKTYADIDAKFVCKQFVEEHRTVMVWESLTDSEGSIYYNTDGVQLREKGWTLIESIDDAKTVVQSAVRFIPEVDVNNARDKYKVGVLSDLMVSSYRANMATLYLVAATARDSPAMMASMTFTEELAMPHRLPMGMESQPSKTDAKLAQSSRKTTVRSTHQRQKEEMAYLRERVKELEAELWSLQGANSGIRSKTTSPSDSPSVEVDDSSDDIASATLAKYMAMHVKMTSKDLWKTIASHQLEEKQKAEAENARLRAMLEEQIRVAKSLEKIFRNQPSAAVEKHSCVVLAYDTGIKRAQQNNNDPSAIYQELAQNLDTRLHHLERVFQLNGLSKMKFDFMYAQARSDDERCVYVEYLDSKTFPFAVSDTQQAIWQCLSMNRLALSNGQYALRRLTNFTDVDAKFVCKRFVEAHRTVMVWESLKDSEGSISYNTDGVQLREKGWTLVESIDNEGGDSKTIVQTTVRFIPEVDVNNARDKYKVGVLSDLMVSSYRANMATLHRAVENELMKRLIESAQRI</sequence>
<feature type="region of interest" description="Disordered" evidence="2">
    <location>
        <begin position="881"/>
        <end position="915"/>
    </location>
</feature>
<feature type="compositionally biased region" description="Low complexity" evidence="2">
    <location>
        <begin position="516"/>
        <end position="532"/>
    </location>
</feature>
<feature type="coiled-coil region" evidence="1">
    <location>
        <begin position="1414"/>
        <end position="1441"/>
    </location>
</feature>
<dbReference type="EMBL" id="DAKRPA010000248">
    <property type="protein sequence ID" value="DAZ94494.1"/>
    <property type="molecule type" value="Genomic_DNA"/>
</dbReference>
<feature type="coiled-coil region" evidence="1">
    <location>
        <begin position="992"/>
        <end position="1026"/>
    </location>
</feature>
<dbReference type="PANTHER" id="PTHR35796:SF3">
    <property type="entry name" value="BHLH DOMAIN-CONTAINING PROTEIN"/>
    <property type="match status" value="1"/>
</dbReference>
<feature type="compositionally biased region" description="Low complexity" evidence="2">
    <location>
        <begin position="129"/>
        <end position="141"/>
    </location>
</feature>
<gene>
    <name evidence="3" type="ORF">N0F65_003428</name>
</gene>
<feature type="region of interest" description="Disordered" evidence="2">
    <location>
        <begin position="1312"/>
        <end position="1341"/>
    </location>
</feature>
<evidence type="ECO:0000313" key="4">
    <source>
        <dbReference type="Proteomes" id="UP001146120"/>
    </source>
</evidence>
<organism evidence="3 4">
    <name type="scientific">Lagenidium giganteum</name>
    <dbReference type="NCBI Taxonomy" id="4803"/>
    <lineage>
        <taxon>Eukaryota</taxon>
        <taxon>Sar</taxon>
        <taxon>Stramenopiles</taxon>
        <taxon>Oomycota</taxon>
        <taxon>Peronosporomycetes</taxon>
        <taxon>Pythiales</taxon>
        <taxon>Pythiaceae</taxon>
    </lineage>
</organism>
<reference evidence="3" key="2">
    <citation type="journal article" date="2023" name="Microbiol Resour">
        <title>Decontamination and Annotation of the Draft Genome Sequence of the Oomycete Lagenidium giganteum ARSEF 373.</title>
        <authorList>
            <person name="Morgan W.R."/>
            <person name="Tartar A."/>
        </authorList>
    </citation>
    <scope>NUCLEOTIDE SEQUENCE</scope>
    <source>
        <strain evidence="3">ARSEF 373</strain>
    </source>
</reference>
<feature type="coiled-coil region" evidence="1">
    <location>
        <begin position="1833"/>
        <end position="1860"/>
    </location>
</feature>
<comment type="caution">
    <text evidence="3">The sequence shown here is derived from an EMBL/GenBank/DDBJ whole genome shotgun (WGS) entry which is preliminary data.</text>
</comment>
<reference evidence="3" key="1">
    <citation type="submission" date="2022-11" db="EMBL/GenBank/DDBJ databases">
        <authorList>
            <person name="Morgan W.R."/>
            <person name="Tartar A."/>
        </authorList>
    </citation>
    <scope>NUCLEOTIDE SEQUENCE</scope>
    <source>
        <strain evidence="3">ARSEF 373</strain>
    </source>
</reference>
<evidence type="ECO:0000313" key="3">
    <source>
        <dbReference type="EMBL" id="DAZ94494.1"/>
    </source>
</evidence>
<dbReference type="Proteomes" id="UP001146120">
    <property type="component" value="Unassembled WGS sequence"/>
</dbReference>